<protein>
    <submittedName>
        <fullName evidence="5">Cadherin-like and PC-esterase domain-containing protein 1 isoform X1</fullName>
    </submittedName>
</protein>
<keyword evidence="2" id="KW-0472">Membrane</keyword>
<evidence type="ECO:0000259" key="3">
    <source>
        <dbReference type="Pfam" id="PF24536"/>
    </source>
</evidence>
<dbReference type="CTD" id="79974"/>
<feature type="transmembrane region" description="Helical" evidence="2">
    <location>
        <begin position="34"/>
        <end position="53"/>
    </location>
</feature>
<dbReference type="GeneID" id="115478925"/>
<feature type="domain" description="NXPE C-terminal" evidence="3">
    <location>
        <begin position="750"/>
        <end position="877"/>
    </location>
</feature>
<dbReference type="InParanoid" id="A0A6P7Z739"/>
<keyword evidence="4" id="KW-1185">Reference proteome</keyword>
<feature type="region of interest" description="Disordered" evidence="1">
    <location>
        <begin position="225"/>
        <end position="256"/>
    </location>
</feature>
<evidence type="ECO:0000256" key="1">
    <source>
        <dbReference type="SAM" id="MobiDB-lite"/>
    </source>
</evidence>
<evidence type="ECO:0000256" key="2">
    <source>
        <dbReference type="SAM" id="Phobius"/>
    </source>
</evidence>
<proteinExistence type="predicted"/>
<dbReference type="InterPro" id="IPR057106">
    <property type="entry name" value="NXPE4_C"/>
</dbReference>
<dbReference type="AlphaFoldDB" id="A0A6P7Z739"/>
<dbReference type="Gene3D" id="3.30.470.20">
    <property type="entry name" value="ATP-grasp fold, B domain"/>
    <property type="match status" value="1"/>
</dbReference>
<dbReference type="Proteomes" id="UP000515156">
    <property type="component" value="Chromosome 10"/>
</dbReference>
<gene>
    <name evidence="5" type="primary">CPED1</name>
</gene>
<reference evidence="5" key="1">
    <citation type="submission" date="2025-08" db="UniProtKB">
        <authorList>
            <consortium name="RefSeq"/>
        </authorList>
    </citation>
    <scope>IDENTIFICATION</scope>
</reference>
<dbReference type="OrthoDB" id="1932925at2759"/>
<sequence>MRELLAGEDRDVKGSSEKDMLGWQLWRCCRPRPIFVILVVAVCLSYQSLTLLGRKIFTFPRTSHTKLERVVSTNSMHCLFTLDNLHTAEEIEDSILKHLDDQYKRRAVLYVHRSIGRKERQLYQRILTKQGYTATILEDNEGLKPEPSRGNTKPWDLLLCIHAGAANDKNCLDKNVLLWLQPHQKVNLIPELQDLLCRKEGLCQLSGTFPELRIPVSPSVCTGHSAPAAHDLSEAGRSQRNAKSSPAAELKDWSQPGITPWDRTLAPGLQQRPVQSPELSALIKAYVLVTSLTPLRAFIHSTGAVWHPPDKRYFSIKLWAFFEKFFEASSAMEAFENMKDIIIKVLLAAEVLSEKSTSGPNPYKRCSQCFQLLTFHIGFSSSLSPLVLEVRDHFDFHVDNEQIYQDQGLKEWLLGEALSMLTSNLSVDPDLFQTLRNMHRSLVMKDVTCRERREHCLSLEELQLMIYFIKELNSLGQFELLFPSPAPKLQALLHQLYCGEDALRNPRSVPALHLFLSNVLQHFQVFSKQVPVSSRSRNHFRGKQTRRQEPSLNQNENRIAMTKDITCSNDRDVLSHIRQIFTSPRLDLSPEFNPRIKEYYSEVPFDFLTVVIGAEASHCECRVHLDERTGPRFANYPLGLGVNQIILLVTDEAKVTPQVVSRYKVTIYREERPSMPLFDVYTMCSFVQDCGLIIQPEESCGLQPLSPEYLASVSQAELKTCKTGDEKGQWIVPCLSCSDNRTCDWRAIAWQPYSCQYTLLTKPQLQRCVAGRKVLFIGDSTNRGIMYYLIERVNKTLQEWHKTHDTKFYENINDNRTFLSYSYYPQFWININQRPAFERALEQLITRSRPLEDTDQTVLVVGGVQWLNSDHMHIIHRVLQRENLLNILVIVKSLGMGFHLPVDGIHSLSLAEVQHLWTKNMIILKTAKAYGYEVVDTFSITMGHYKEFLQGKCGCHFHEVVKSSISKEYHHANMKLSRHFNLGKYFTNKNRLSQLQDYLSNPESPYHVQGPINRIYSEILLSRMCANGKDNTSV</sequence>
<keyword evidence="2" id="KW-1133">Transmembrane helix</keyword>
<dbReference type="PANTHER" id="PTHR14776:SF1">
    <property type="entry name" value="CADHERIN-LIKE AND PC-ESTERASE DOMAIN-CONTAINING PROTEIN 1"/>
    <property type="match status" value="1"/>
</dbReference>
<keyword evidence="2" id="KW-0812">Transmembrane</keyword>
<name>A0A6P7Z739_9AMPH</name>
<organism evidence="4 5">
    <name type="scientific">Microcaecilia unicolor</name>
    <dbReference type="NCBI Taxonomy" id="1415580"/>
    <lineage>
        <taxon>Eukaryota</taxon>
        <taxon>Metazoa</taxon>
        <taxon>Chordata</taxon>
        <taxon>Craniata</taxon>
        <taxon>Vertebrata</taxon>
        <taxon>Euteleostomi</taxon>
        <taxon>Amphibia</taxon>
        <taxon>Gymnophiona</taxon>
        <taxon>Siphonopidae</taxon>
        <taxon>Microcaecilia</taxon>
    </lineage>
</organism>
<dbReference type="RefSeq" id="XP_030072436.1">
    <property type="nucleotide sequence ID" value="XM_030216576.1"/>
</dbReference>
<dbReference type="PANTHER" id="PTHR14776">
    <property type="entry name" value="CADHERIN-LIKE AND PC-ESTERASE DOMAIN-CONTAINING PROTEIN 1"/>
    <property type="match status" value="1"/>
</dbReference>
<dbReference type="FunCoup" id="A0A6P7Z739">
    <property type="interactions" value="505"/>
</dbReference>
<dbReference type="Pfam" id="PF24536">
    <property type="entry name" value="NXPE4_C"/>
    <property type="match status" value="1"/>
</dbReference>
<evidence type="ECO:0000313" key="4">
    <source>
        <dbReference type="Proteomes" id="UP000515156"/>
    </source>
</evidence>
<dbReference type="KEGG" id="muo:115478925"/>
<accession>A0A6P7Z739</accession>
<evidence type="ECO:0000313" key="5">
    <source>
        <dbReference type="RefSeq" id="XP_030072436.1"/>
    </source>
</evidence>